<proteinExistence type="predicted"/>
<reference evidence="2" key="1">
    <citation type="journal article" date="2019" name="Int. J. Syst. Evol. Microbiol.">
        <title>The Global Catalogue of Microorganisms (GCM) 10K type strain sequencing project: providing services to taxonomists for standard genome sequencing and annotation.</title>
        <authorList>
            <consortium name="The Broad Institute Genomics Platform"/>
            <consortium name="The Broad Institute Genome Sequencing Center for Infectious Disease"/>
            <person name="Wu L."/>
            <person name="Ma J."/>
        </authorList>
    </citation>
    <scope>NUCLEOTIDE SEQUENCE [LARGE SCALE GENOMIC DNA]</scope>
    <source>
        <strain evidence="2">JCM 17338</strain>
    </source>
</reference>
<gene>
    <name evidence="1" type="ORF">GCM10022246_08270</name>
</gene>
<keyword evidence="2" id="KW-1185">Reference proteome</keyword>
<dbReference type="EMBL" id="BAABAK010000003">
    <property type="protein sequence ID" value="GAA3956694.1"/>
    <property type="molecule type" value="Genomic_DNA"/>
</dbReference>
<name>A0ABP7NYG3_9SPHI</name>
<evidence type="ECO:0000313" key="1">
    <source>
        <dbReference type="EMBL" id="GAA3956694.1"/>
    </source>
</evidence>
<comment type="caution">
    <text evidence="1">The sequence shown here is derived from an EMBL/GenBank/DDBJ whole genome shotgun (WGS) entry which is preliminary data.</text>
</comment>
<accession>A0ABP7NYG3</accession>
<evidence type="ECO:0000313" key="2">
    <source>
        <dbReference type="Proteomes" id="UP001501081"/>
    </source>
</evidence>
<sequence length="54" mass="6164">MELQGNDFEKGWLLSPYKSQPKNEYASSNFKQSYYINPLKLGVYGAGMKNTAKK</sequence>
<organism evidence="1 2">
    <name type="scientific">Pedobacter ginsengiterrae</name>
    <dbReference type="NCBI Taxonomy" id="871696"/>
    <lineage>
        <taxon>Bacteria</taxon>
        <taxon>Pseudomonadati</taxon>
        <taxon>Bacteroidota</taxon>
        <taxon>Sphingobacteriia</taxon>
        <taxon>Sphingobacteriales</taxon>
        <taxon>Sphingobacteriaceae</taxon>
        <taxon>Pedobacter</taxon>
    </lineage>
</organism>
<protein>
    <submittedName>
        <fullName evidence="1">Uncharacterized protein</fullName>
    </submittedName>
</protein>
<dbReference type="Proteomes" id="UP001501081">
    <property type="component" value="Unassembled WGS sequence"/>
</dbReference>